<dbReference type="PANTHER" id="PTHR10871">
    <property type="entry name" value="30S RIBOSOMAL PROTEIN S13/40S RIBOSOMAL PROTEIN S18"/>
    <property type="match status" value="1"/>
</dbReference>
<dbReference type="Gene3D" id="1.10.8.50">
    <property type="match status" value="1"/>
</dbReference>
<dbReference type="InterPro" id="IPR010979">
    <property type="entry name" value="Ribosomal_uS13-like_H2TH"/>
</dbReference>
<evidence type="ECO:0000256" key="2">
    <source>
        <dbReference type="ARBA" id="ARBA00022980"/>
    </source>
</evidence>
<protein>
    <submittedName>
        <fullName evidence="5">Ribosomal protein S13</fullName>
    </submittedName>
</protein>
<dbReference type="EMBL" id="MF997420">
    <property type="protein sequence ID" value="AVR57541.1"/>
    <property type="molecule type" value="Genomic_DNA"/>
</dbReference>
<accession>A0A2R4A3D8</accession>
<dbReference type="FunFam" id="1.10.8.50:FF:000001">
    <property type="entry name" value="30S ribosomal protein S13"/>
    <property type="match status" value="1"/>
</dbReference>
<dbReference type="GO" id="GO:0006412">
    <property type="term" value="P:translation"/>
    <property type="evidence" value="ECO:0007669"/>
    <property type="project" value="InterPro"/>
</dbReference>
<geneLocation type="mitochondrion" evidence="5"/>
<dbReference type="GO" id="GO:0015935">
    <property type="term" value="C:small ribosomal subunit"/>
    <property type="evidence" value="ECO:0007669"/>
    <property type="project" value="TreeGrafter"/>
</dbReference>
<dbReference type="AlphaFoldDB" id="A0A2R4A3D8"/>
<gene>
    <name evidence="5" type="primary">rps13</name>
</gene>
<proteinExistence type="inferred from homology"/>
<dbReference type="GO" id="GO:0005739">
    <property type="term" value="C:mitochondrion"/>
    <property type="evidence" value="ECO:0007669"/>
    <property type="project" value="TreeGrafter"/>
</dbReference>
<dbReference type="GO" id="GO:0003735">
    <property type="term" value="F:structural constituent of ribosome"/>
    <property type="evidence" value="ECO:0007669"/>
    <property type="project" value="InterPro"/>
</dbReference>
<evidence type="ECO:0000313" key="5">
    <source>
        <dbReference type="EMBL" id="AVR57541.1"/>
    </source>
</evidence>
<name>A0A2R4A3D8_9STRA</name>
<sequence length="116" mass="13274">MVYIFDTELQKNKQFAFALASIYGIGKAKSLLICKKLGFSRNLIVKDLSKEQLVKIVKTVESLNILIAGDLLKSTLFLTKRLVSIKSYRGLRRYQGLPVRGQRTHTNAKTARKRFR</sequence>
<evidence type="ECO:0000256" key="1">
    <source>
        <dbReference type="ARBA" id="ARBA00008080"/>
    </source>
</evidence>
<dbReference type="PIRSF" id="PIRSF002134">
    <property type="entry name" value="Ribosomal_S13"/>
    <property type="match status" value="1"/>
</dbReference>
<dbReference type="GO" id="GO:0003723">
    <property type="term" value="F:RNA binding"/>
    <property type="evidence" value="ECO:0007669"/>
    <property type="project" value="InterPro"/>
</dbReference>
<comment type="similarity">
    <text evidence="1 4">Belongs to the universal ribosomal protein uS13 family.</text>
</comment>
<dbReference type="Pfam" id="PF00416">
    <property type="entry name" value="Ribosomal_S13"/>
    <property type="match status" value="1"/>
</dbReference>
<dbReference type="PANTHER" id="PTHR10871:SF1">
    <property type="entry name" value="SMALL RIBOSOMAL SUBUNIT PROTEIN US13M"/>
    <property type="match status" value="1"/>
</dbReference>
<reference evidence="5" key="1">
    <citation type="submission" date="2017-09" db="EMBL/GenBank/DDBJ databases">
        <title>Comparative analysis of the mitochondrial genomes of 6 newly sequenced diatoms reveals group II introns in the barcoding region of cox1.</title>
        <authorList>
            <person name="Keepers K.G."/>
            <person name="Pogoda C.S."/>
            <person name="Kane N.C."/>
            <person name="Hamsher S.E."/>
            <person name="Stepanek J.G."/>
            <person name="Kociolek J.P."/>
        </authorList>
    </citation>
    <scope>NUCLEOTIDE SEQUENCE</scope>
</reference>
<evidence type="ECO:0000256" key="3">
    <source>
        <dbReference type="ARBA" id="ARBA00023274"/>
    </source>
</evidence>
<dbReference type="HAMAP" id="MF_01315">
    <property type="entry name" value="Ribosomal_uS13"/>
    <property type="match status" value="1"/>
</dbReference>
<keyword evidence="2 4" id="KW-0689">Ribosomal protein</keyword>
<evidence type="ECO:0000256" key="4">
    <source>
        <dbReference type="RuleBase" id="RU003830"/>
    </source>
</evidence>
<organism evidence="5">
    <name type="scientific">Halamphora coffeiformis</name>
    <dbReference type="NCBI Taxonomy" id="1487565"/>
    <lineage>
        <taxon>Eukaryota</taxon>
        <taxon>Sar</taxon>
        <taxon>Stramenopiles</taxon>
        <taxon>Ochrophyta</taxon>
        <taxon>Bacillariophyta</taxon>
        <taxon>Bacillariophyceae</taxon>
        <taxon>Bacillariophycidae</taxon>
        <taxon>Naviculales</taxon>
        <taxon>Amphipleuraceae</taxon>
        <taxon>Halamphora</taxon>
    </lineage>
</organism>
<dbReference type="PROSITE" id="PS50159">
    <property type="entry name" value="RIBOSOMAL_S13_2"/>
    <property type="match status" value="1"/>
</dbReference>
<dbReference type="Gene3D" id="4.10.910.10">
    <property type="entry name" value="30s ribosomal protein s13, domain 2"/>
    <property type="match status" value="1"/>
</dbReference>
<dbReference type="GeneID" id="36937355"/>
<dbReference type="InterPro" id="IPR027437">
    <property type="entry name" value="Rbsml_uS13_C"/>
</dbReference>
<dbReference type="InterPro" id="IPR001892">
    <property type="entry name" value="Ribosomal_uS13"/>
</dbReference>
<keyword evidence="5" id="KW-0496">Mitochondrion</keyword>
<keyword evidence="3 4" id="KW-0687">Ribonucleoprotein</keyword>
<dbReference type="RefSeq" id="YP_009485477.1">
    <property type="nucleotide sequence ID" value="NC_037727.1"/>
</dbReference>
<dbReference type="SUPFAM" id="SSF46946">
    <property type="entry name" value="S13-like H2TH domain"/>
    <property type="match status" value="1"/>
</dbReference>